<evidence type="ECO:0000256" key="11">
    <source>
        <dbReference type="SAM" id="MobiDB-lite"/>
    </source>
</evidence>
<feature type="region of interest" description="Disordered" evidence="11">
    <location>
        <begin position="141"/>
        <end position="397"/>
    </location>
</feature>
<keyword evidence="6" id="KW-0378">Hydrolase</keyword>
<dbReference type="InterPro" id="IPR036427">
    <property type="entry name" value="Bromodomain-like_sf"/>
</dbReference>
<dbReference type="InterPro" id="IPR045199">
    <property type="entry name" value="ATAD2-like"/>
</dbReference>
<dbReference type="GO" id="GO:0003682">
    <property type="term" value="F:chromatin binding"/>
    <property type="evidence" value="ECO:0007669"/>
    <property type="project" value="TreeGrafter"/>
</dbReference>
<feature type="region of interest" description="Disordered" evidence="11">
    <location>
        <begin position="1"/>
        <end position="124"/>
    </location>
</feature>
<evidence type="ECO:0000256" key="1">
    <source>
        <dbReference type="ARBA" id="ARBA00004123"/>
    </source>
</evidence>
<dbReference type="GO" id="GO:0016887">
    <property type="term" value="F:ATP hydrolysis activity"/>
    <property type="evidence" value="ECO:0007669"/>
    <property type="project" value="InterPro"/>
</dbReference>
<dbReference type="Pfam" id="PF00004">
    <property type="entry name" value="AAA"/>
    <property type="match status" value="1"/>
</dbReference>
<evidence type="ECO:0000256" key="5">
    <source>
        <dbReference type="ARBA" id="ARBA00022741"/>
    </source>
</evidence>
<dbReference type="Pfam" id="PF00439">
    <property type="entry name" value="Bromodomain"/>
    <property type="match status" value="1"/>
</dbReference>
<feature type="compositionally biased region" description="Acidic residues" evidence="11">
    <location>
        <begin position="205"/>
        <end position="221"/>
    </location>
</feature>
<keyword evidence="8 10" id="KW-0103">Bromodomain</keyword>
<keyword evidence="7" id="KW-0067">ATP-binding</keyword>
<keyword evidence="9" id="KW-0539">Nucleus</keyword>
<gene>
    <name evidence="13" type="ORF">BD324DRAFT_609696</name>
</gene>
<dbReference type="PANTHER" id="PTHR23069:SF0">
    <property type="entry name" value="TAT-BINDING HOMOLOG 7"/>
    <property type="match status" value="1"/>
</dbReference>
<name>A0A1Y1UA78_9TREE</name>
<protein>
    <recommendedName>
        <fullName evidence="12">Bromo domain-containing protein</fullName>
    </recommendedName>
</protein>
<dbReference type="Gene3D" id="3.40.50.300">
    <property type="entry name" value="P-loop containing nucleotide triphosphate hydrolases"/>
    <property type="match status" value="2"/>
</dbReference>
<dbReference type="FunFam" id="3.40.50.300:FF:000061">
    <property type="entry name" value="ATPase family, AAA domain-containing 2"/>
    <property type="match status" value="1"/>
</dbReference>
<comment type="similarity">
    <text evidence="3">Belongs to the AAA ATPase family.</text>
</comment>
<evidence type="ECO:0000256" key="6">
    <source>
        <dbReference type="ARBA" id="ARBA00022801"/>
    </source>
</evidence>
<comment type="subcellular location">
    <subcellularLocation>
        <location evidence="2">Chromosome</location>
    </subcellularLocation>
    <subcellularLocation>
        <location evidence="1">Nucleus</location>
    </subcellularLocation>
</comment>
<dbReference type="GO" id="GO:0005634">
    <property type="term" value="C:nucleus"/>
    <property type="evidence" value="ECO:0007669"/>
    <property type="project" value="UniProtKB-SubCell"/>
</dbReference>
<dbReference type="OrthoDB" id="5421at2759"/>
<feature type="region of interest" description="Disordered" evidence="11">
    <location>
        <begin position="474"/>
        <end position="493"/>
    </location>
</feature>
<reference evidence="13 14" key="1">
    <citation type="submission" date="2017-03" db="EMBL/GenBank/DDBJ databases">
        <title>Widespread Adenine N6-methylation of Active Genes in Fungi.</title>
        <authorList>
            <consortium name="DOE Joint Genome Institute"/>
            <person name="Mondo S.J."/>
            <person name="Dannebaum R.O."/>
            <person name="Kuo R.C."/>
            <person name="Louie K.B."/>
            <person name="Bewick A.J."/>
            <person name="Labutti K."/>
            <person name="Haridas S."/>
            <person name="Kuo A."/>
            <person name="Salamov A."/>
            <person name="Ahrendt S.R."/>
            <person name="Lau R."/>
            <person name="Bowen B.P."/>
            <person name="Lipzen A."/>
            <person name="Sullivan W."/>
            <person name="Andreopoulos W.B."/>
            <person name="Clum A."/>
            <person name="Lindquist E."/>
            <person name="Daum C."/>
            <person name="Northen T.R."/>
            <person name="Ramamoorthy G."/>
            <person name="Schmitz R.J."/>
            <person name="Gryganskyi A."/>
            <person name="Culley D."/>
            <person name="Magnuson J."/>
            <person name="James T.Y."/>
            <person name="O'Malley M.A."/>
            <person name="Stajich J.E."/>
            <person name="Spatafora J.W."/>
            <person name="Visel A."/>
            <person name="Grigoriev I.V."/>
        </authorList>
    </citation>
    <scope>NUCLEOTIDE SEQUENCE [LARGE SCALE GENOMIC DNA]</scope>
    <source>
        <strain evidence="13 14">NRRL Y-17943</strain>
    </source>
</reference>
<keyword evidence="4" id="KW-0158">Chromosome</keyword>
<feature type="compositionally biased region" description="Basic and acidic residues" evidence="11">
    <location>
        <begin position="1234"/>
        <end position="1244"/>
    </location>
</feature>
<feature type="compositionally biased region" description="Basic and acidic residues" evidence="11">
    <location>
        <begin position="1268"/>
        <end position="1290"/>
    </location>
</feature>
<dbReference type="SMART" id="SM00382">
    <property type="entry name" value="AAA"/>
    <property type="match status" value="1"/>
</dbReference>
<dbReference type="FunFam" id="1.10.8.60:FF:000016">
    <property type="entry name" value="ATPase family AAA domain-containing protein 2B"/>
    <property type="match status" value="1"/>
</dbReference>
<evidence type="ECO:0000313" key="13">
    <source>
        <dbReference type="EMBL" id="ORX34940.1"/>
    </source>
</evidence>
<evidence type="ECO:0000256" key="2">
    <source>
        <dbReference type="ARBA" id="ARBA00004286"/>
    </source>
</evidence>
<dbReference type="PROSITE" id="PS50014">
    <property type="entry name" value="BROMODOMAIN_2"/>
    <property type="match status" value="1"/>
</dbReference>
<feature type="compositionally biased region" description="Polar residues" evidence="11">
    <location>
        <begin position="141"/>
        <end position="150"/>
    </location>
</feature>
<dbReference type="GO" id="GO:0042393">
    <property type="term" value="F:histone binding"/>
    <property type="evidence" value="ECO:0007669"/>
    <property type="project" value="UniProtKB-ARBA"/>
</dbReference>
<dbReference type="InterPro" id="IPR001487">
    <property type="entry name" value="Bromodomain"/>
</dbReference>
<dbReference type="RefSeq" id="XP_021869156.1">
    <property type="nucleotide sequence ID" value="XM_022014165.1"/>
</dbReference>
<evidence type="ECO:0000313" key="14">
    <source>
        <dbReference type="Proteomes" id="UP000193218"/>
    </source>
</evidence>
<dbReference type="SUPFAM" id="SSF47370">
    <property type="entry name" value="Bromodomain"/>
    <property type="match status" value="1"/>
</dbReference>
<evidence type="ECO:0000256" key="7">
    <source>
        <dbReference type="ARBA" id="ARBA00022840"/>
    </source>
</evidence>
<feature type="compositionally biased region" description="Polar residues" evidence="11">
    <location>
        <begin position="170"/>
        <end position="185"/>
    </location>
</feature>
<dbReference type="InParanoid" id="A0A1Y1UA78"/>
<feature type="region of interest" description="Disordered" evidence="11">
    <location>
        <begin position="1234"/>
        <end position="1303"/>
    </location>
</feature>
<dbReference type="STRING" id="4999.A0A1Y1UA78"/>
<evidence type="ECO:0000256" key="10">
    <source>
        <dbReference type="PROSITE-ProRule" id="PRU00035"/>
    </source>
</evidence>
<keyword evidence="5" id="KW-0547">Nucleotide-binding</keyword>
<evidence type="ECO:0000256" key="3">
    <source>
        <dbReference type="ARBA" id="ARBA00006914"/>
    </source>
</evidence>
<evidence type="ECO:0000259" key="12">
    <source>
        <dbReference type="PROSITE" id="PS50014"/>
    </source>
</evidence>
<evidence type="ECO:0000256" key="9">
    <source>
        <dbReference type="ARBA" id="ARBA00023242"/>
    </source>
</evidence>
<feature type="compositionally biased region" description="Basic residues" evidence="11">
    <location>
        <begin position="356"/>
        <end position="375"/>
    </location>
</feature>
<keyword evidence="14" id="KW-1185">Reference proteome</keyword>
<accession>A0A1Y1UA78</accession>
<dbReference type="InterPro" id="IPR041569">
    <property type="entry name" value="AAA_lid_3"/>
</dbReference>
<dbReference type="GO" id="GO:0045815">
    <property type="term" value="P:transcription initiation-coupled chromatin remodeling"/>
    <property type="evidence" value="ECO:0007669"/>
    <property type="project" value="TreeGrafter"/>
</dbReference>
<dbReference type="InterPro" id="IPR003959">
    <property type="entry name" value="ATPase_AAA_core"/>
</dbReference>
<evidence type="ECO:0000256" key="4">
    <source>
        <dbReference type="ARBA" id="ARBA00022454"/>
    </source>
</evidence>
<dbReference type="GO" id="GO:0005524">
    <property type="term" value="F:ATP binding"/>
    <property type="evidence" value="ECO:0007669"/>
    <property type="project" value="UniProtKB-KW"/>
</dbReference>
<dbReference type="PROSITE" id="PS00674">
    <property type="entry name" value="AAA"/>
    <property type="match status" value="1"/>
</dbReference>
<dbReference type="InterPro" id="IPR027417">
    <property type="entry name" value="P-loop_NTPase"/>
</dbReference>
<dbReference type="PANTHER" id="PTHR23069">
    <property type="entry name" value="AAA DOMAIN-CONTAINING"/>
    <property type="match status" value="1"/>
</dbReference>
<dbReference type="Proteomes" id="UP000193218">
    <property type="component" value="Unassembled WGS sequence"/>
</dbReference>
<feature type="domain" description="Bromo" evidence="12">
    <location>
        <begin position="1155"/>
        <end position="1197"/>
    </location>
</feature>
<dbReference type="GO" id="GO:0000785">
    <property type="term" value="C:chromatin"/>
    <property type="evidence" value="ECO:0007669"/>
    <property type="project" value="UniProtKB-ARBA"/>
</dbReference>
<feature type="compositionally biased region" description="Low complexity" evidence="11">
    <location>
        <begin position="29"/>
        <end position="40"/>
    </location>
</feature>
<dbReference type="Gene3D" id="1.10.8.60">
    <property type="match status" value="1"/>
</dbReference>
<dbReference type="FunCoup" id="A0A1Y1UA78">
    <property type="interactions" value="498"/>
</dbReference>
<sequence length="1403" mass="154779">MSGPGYPPIQYYGHQGEYQYRQHPPSGPHPHAYPQHYQPQTAVPFPAPDYNGYPSHQGYLQTPQSLASNAQYYPNPSYYPPPHPQASGPSGHWGQLQPQAQPELVGYPSDFPADPSHVSPVTPAALPLPKSITLDPAVLQQEPTAPSTSLKLRIRRPVAPLDPAPDMSRRNSGTVKTEESFSSSGRPVRGARVAAERKFTSYAEADSEEDGEGEEEYEEEAVPQPRRTERNNAGKTAVRFSDDDHEAAPIPTTRNSRGRKRRVDPDEDDEDEGHVVQPARNAFPTRSTRLSNGHAAAVEQSAPVPTPKSRHSSADAESFEPSATEDDGSDDQLGGFGTPSDDDEGSFIEYDDRPPPRRATRRRAQPPRRSTRNSNRRADSDDDFGAPKRQLRQRTSKVNYELPPLDISAELVQETIANAAGASRRRGGMGFANGSGSQFPSAKGTWAGRGALPQAMGDMDTSDSDMEFAIPKLGQGQGSQNVRTGGPSDVPNYGRINPKSNLADADPLGVDMNVTFDNVGGLDNHINQLKEMVALPLLYPELFQKFGLTPPRGVLFHGPPGTGKTLLARALAASCSTGNTKIAFFMRKGADVLSKWVGEAERQLRMLFEEARACQPSIIFFDEIDGLAPVRSSKQDQIHASLVSTLLALMDGMDGRGQVIVIGATNRPDAVDSALRRPGRFDREFYFPLPNRDARRKIIQINTREWSPPLSGTLLDRLSVMTKGYGGADLRALCTEAALNAIQRRYPQIYKSSDRLLLDHGSISVGAKDFMMSIQKITPSSARSTSSAASQLPAHLLPLLSRPLDRLKGAVDRVLPRHKPLTALEEAEFVDDIGDDLEKHMMVQSLDKLRTFRPRLLIHGPSGMGQNYLGPAILHHLEGFHVQSLDIGTLMADSTRTPEATLVQLFVEAKRHQPSILFIPSLLPWTYALTESTRILFQSLLHGIPSSDPVLLLALSDQPFNQIPQEIRAWFGSSGEAKAELVSPSNSERSEYLASLFEAFQRPPSDFPDALPRQKRVLEILPPAPPLPPREPTEAEIQRELEKDQRARDMLYVSFIHLVQEISKKFRKVVAGVRNDAFIVSQMLAAQANASPPEAVIPVSLEAESVPNGHDTDALGTTISAEPSASAPAVLETVPPVAPEPPSHSPVATWQAHDVDIDTIHRKLSRHKYYTPADFLEDIDKIADNAAHLGDPDRQARIGEMAANARLHVSHFDPKWTPEFERLKVRMLQRKAQREKEKQAKLSDVEGGNEVNGTAEVTVDGENGVESTLKRQREDEEGGDRESSKRLREEMDNDPAPEPVVQAPPLEPEQEVLAEIATVPEPRPVSYPPFVLPSDLWSRFRSILVESTSALSIDQLEQVRAGCFDRLWRRRADWDRTAVVQECLEWVQEHLIEIADDAEKDLE</sequence>
<dbReference type="GeneID" id="33555973"/>
<dbReference type="Pfam" id="PF17862">
    <property type="entry name" value="AAA_lid_3"/>
    <property type="match status" value="1"/>
</dbReference>
<dbReference type="InterPro" id="IPR003593">
    <property type="entry name" value="AAA+_ATPase"/>
</dbReference>
<comment type="caution">
    <text evidence="13">The sequence shown here is derived from an EMBL/GenBank/DDBJ whole genome shotgun (WGS) entry which is preliminary data.</text>
</comment>
<organism evidence="13 14">
    <name type="scientific">Kockovaella imperatae</name>
    <dbReference type="NCBI Taxonomy" id="4999"/>
    <lineage>
        <taxon>Eukaryota</taxon>
        <taxon>Fungi</taxon>
        <taxon>Dikarya</taxon>
        <taxon>Basidiomycota</taxon>
        <taxon>Agaricomycotina</taxon>
        <taxon>Tremellomycetes</taxon>
        <taxon>Tremellales</taxon>
        <taxon>Cuniculitremaceae</taxon>
        <taxon>Kockovaella</taxon>
    </lineage>
</organism>
<feature type="compositionally biased region" description="Polar residues" evidence="11">
    <location>
        <begin position="58"/>
        <end position="71"/>
    </location>
</feature>
<dbReference type="GO" id="GO:0006334">
    <property type="term" value="P:nucleosome assembly"/>
    <property type="evidence" value="ECO:0007669"/>
    <property type="project" value="TreeGrafter"/>
</dbReference>
<dbReference type="EMBL" id="NBSH01000012">
    <property type="protein sequence ID" value="ORX34940.1"/>
    <property type="molecule type" value="Genomic_DNA"/>
</dbReference>
<proteinExistence type="inferred from homology"/>
<dbReference type="GO" id="GO:0006337">
    <property type="term" value="P:nucleosome disassembly"/>
    <property type="evidence" value="ECO:0007669"/>
    <property type="project" value="TreeGrafter"/>
</dbReference>
<dbReference type="Gene3D" id="1.20.920.10">
    <property type="entry name" value="Bromodomain-like"/>
    <property type="match status" value="1"/>
</dbReference>
<dbReference type="FunFam" id="3.40.50.300:FF:001218">
    <property type="entry name" value="AAA family ATPase, putative"/>
    <property type="match status" value="1"/>
</dbReference>
<dbReference type="SUPFAM" id="SSF52540">
    <property type="entry name" value="P-loop containing nucleoside triphosphate hydrolases"/>
    <property type="match status" value="2"/>
</dbReference>
<dbReference type="GO" id="GO:0140674">
    <property type="term" value="F:ATP-dependent histone chaperone activity"/>
    <property type="evidence" value="ECO:0007669"/>
    <property type="project" value="UniProtKB-ARBA"/>
</dbReference>
<evidence type="ECO:0000256" key="8">
    <source>
        <dbReference type="ARBA" id="ARBA00023117"/>
    </source>
</evidence>
<dbReference type="InterPro" id="IPR003960">
    <property type="entry name" value="ATPase_AAA_CS"/>
</dbReference>